<evidence type="ECO:0000313" key="3">
    <source>
        <dbReference type="Proteomes" id="UP000028725"/>
    </source>
</evidence>
<keyword evidence="3" id="KW-1185">Reference proteome</keyword>
<dbReference type="EMBL" id="JMCB01000001">
    <property type="protein sequence ID" value="KFE71866.1"/>
    <property type="molecule type" value="Genomic_DNA"/>
</dbReference>
<evidence type="ECO:0000313" key="2">
    <source>
        <dbReference type="EMBL" id="KFE71866.1"/>
    </source>
</evidence>
<protein>
    <submittedName>
        <fullName evidence="2">Uncharacterized protein</fullName>
    </submittedName>
</protein>
<dbReference type="STRING" id="394096.DB31_0127"/>
<gene>
    <name evidence="2" type="ORF">DB31_0127</name>
</gene>
<sequence length="64" mass="7428">MEREGRFHRPGRQALELRPGEGPYLPRALLLLRRQGLPLPLRSETELPKRRSEHPGRAKHAGER</sequence>
<dbReference type="AlphaFoldDB" id="A0A085WW03"/>
<name>A0A085WW03_9BACT</name>
<comment type="caution">
    <text evidence="2">The sequence shown here is derived from an EMBL/GenBank/DDBJ whole genome shotgun (WGS) entry which is preliminary data.</text>
</comment>
<reference evidence="2 3" key="1">
    <citation type="submission" date="2014-04" db="EMBL/GenBank/DDBJ databases">
        <title>Genome assembly of Hyalangium minutum DSM 14724.</title>
        <authorList>
            <person name="Sharma G."/>
            <person name="Subramanian S."/>
        </authorList>
    </citation>
    <scope>NUCLEOTIDE SEQUENCE [LARGE SCALE GENOMIC DNA]</scope>
    <source>
        <strain evidence="2 3">DSM 14724</strain>
    </source>
</reference>
<organism evidence="2 3">
    <name type="scientific">Hyalangium minutum</name>
    <dbReference type="NCBI Taxonomy" id="394096"/>
    <lineage>
        <taxon>Bacteria</taxon>
        <taxon>Pseudomonadati</taxon>
        <taxon>Myxococcota</taxon>
        <taxon>Myxococcia</taxon>
        <taxon>Myxococcales</taxon>
        <taxon>Cystobacterineae</taxon>
        <taxon>Archangiaceae</taxon>
        <taxon>Hyalangium</taxon>
    </lineage>
</organism>
<dbReference type="Proteomes" id="UP000028725">
    <property type="component" value="Unassembled WGS sequence"/>
</dbReference>
<feature type="region of interest" description="Disordered" evidence="1">
    <location>
        <begin position="40"/>
        <end position="64"/>
    </location>
</feature>
<proteinExistence type="predicted"/>
<feature type="region of interest" description="Disordered" evidence="1">
    <location>
        <begin position="1"/>
        <end position="22"/>
    </location>
</feature>
<evidence type="ECO:0000256" key="1">
    <source>
        <dbReference type="SAM" id="MobiDB-lite"/>
    </source>
</evidence>
<accession>A0A085WW03</accession>
<feature type="compositionally biased region" description="Basic and acidic residues" evidence="1">
    <location>
        <begin position="43"/>
        <end position="64"/>
    </location>
</feature>